<accession>A0A1M6U2B0</accession>
<dbReference type="EMBL" id="FRAP01000009">
    <property type="protein sequence ID" value="SHK63412.1"/>
    <property type="molecule type" value="Genomic_DNA"/>
</dbReference>
<gene>
    <name evidence="4" type="ORF">SAMN05443637_10992</name>
</gene>
<dbReference type="GO" id="GO:0003677">
    <property type="term" value="F:DNA binding"/>
    <property type="evidence" value="ECO:0007669"/>
    <property type="project" value="UniProtKB-UniRule"/>
</dbReference>
<evidence type="ECO:0000313" key="4">
    <source>
        <dbReference type="EMBL" id="SHK63412.1"/>
    </source>
</evidence>
<dbReference type="Gene3D" id="1.10.357.10">
    <property type="entry name" value="Tetracycline Repressor, domain 2"/>
    <property type="match status" value="1"/>
</dbReference>
<dbReference type="InterPro" id="IPR041490">
    <property type="entry name" value="KstR2_TetR_C"/>
</dbReference>
<dbReference type="AlphaFoldDB" id="A0A1M6U2B0"/>
<protein>
    <submittedName>
        <fullName evidence="4">Transcriptional regulator, TetR family</fullName>
    </submittedName>
</protein>
<evidence type="ECO:0000259" key="3">
    <source>
        <dbReference type="PROSITE" id="PS50977"/>
    </source>
</evidence>
<dbReference type="SUPFAM" id="SSF46689">
    <property type="entry name" value="Homeodomain-like"/>
    <property type="match status" value="1"/>
</dbReference>
<evidence type="ECO:0000256" key="1">
    <source>
        <dbReference type="ARBA" id="ARBA00023125"/>
    </source>
</evidence>
<keyword evidence="5" id="KW-1185">Reference proteome</keyword>
<dbReference type="InterPro" id="IPR009057">
    <property type="entry name" value="Homeodomain-like_sf"/>
</dbReference>
<sequence>MAEIGAEAGIVGSGIYRHFASKDEILVVLLEEGMARLQRGTDEVIAAGTDDHTTMSALVRDHITVAIEHRSILAVYHREQQNLPEEARRRLRRAQRHYVEDWVHTLAPLRRDLTDPELRVAVHAAIGAIQSTLFFRSGLPPERLASLLDTMAHGCLGIEPSPSEFQLTQVLSA</sequence>
<evidence type="ECO:0000256" key="2">
    <source>
        <dbReference type="PROSITE-ProRule" id="PRU00335"/>
    </source>
</evidence>
<organism evidence="4 5">
    <name type="scientific">Pseudonocardia thermophila</name>
    <dbReference type="NCBI Taxonomy" id="1848"/>
    <lineage>
        <taxon>Bacteria</taxon>
        <taxon>Bacillati</taxon>
        <taxon>Actinomycetota</taxon>
        <taxon>Actinomycetes</taxon>
        <taxon>Pseudonocardiales</taxon>
        <taxon>Pseudonocardiaceae</taxon>
        <taxon>Pseudonocardia</taxon>
    </lineage>
</organism>
<dbReference type="Proteomes" id="UP000184363">
    <property type="component" value="Unassembled WGS sequence"/>
</dbReference>
<keyword evidence="1 2" id="KW-0238">DNA-binding</keyword>
<dbReference type="PROSITE" id="PS50977">
    <property type="entry name" value="HTH_TETR_2"/>
    <property type="match status" value="1"/>
</dbReference>
<feature type="domain" description="HTH tetR-type" evidence="3">
    <location>
        <begin position="1"/>
        <end position="37"/>
    </location>
</feature>
<dbReference type="Pfam" id="PF17932">
    <property type="entry name" value="TetR_C_24"/>
    <property type="match status" value="1"/>
</dbReference>
<name>A0A1M6U2B0_PSETH</name>
<evidence type="ECO:0000313" key="5">
    <source>
        <dbReference type="Proteomes" id="UP000184363"/>
    </source>
</evidence>
<dbReference type="STRING" id="1848.SAMN05443637_10992"/>
<comment type="caution">
    <text evidence="2">Lacks conserved residue(s) required for the propagation of feature annotation.</text>
</comment>
<dbReference type="Pfam" id="PF00440">
    <property type="entry name" value="TetR_N"/>
    <property type="match status" value="1"/>
</dbReference>
<proteinExistence type="predicted"/>
<dbReference type="InterPro" id="IPR001647">
    <property type="entry name" value="HTH_TetR"/>
</dbReference>
<reference evidence="4 5" key="1">
    <citation type="submission" date="2016-11" db="EMBL/GenBank/DDBJ databases">
        <authorList>
            <person name="Jaros S."/>
            <person name="Januszkiewicz K."/>
            <person name="Wedrychowicz H."/>
        </authorList>
    </citation>
    <scope>NUCLEOTIDE SEQUENCE [LARGE SCALE GENOMIC DNA]</scope>
    <source>
        <strain evidence="4 5">DSM 43832</strain>
    </source>
</reference>